<name>A0A2P2MX99_RHIMU</name>
<proteinExistence type="predicted"/>
<dbReference type="EMBL" id="GGEC01054354">
    <property type="protein sequence ID" value="MBX34838.1"/>
    <property type="molecule type" value="Transcribed_RNA"/>
</dbReference>
<sequence length="43" mass="4988">MSPLDSRSAVTSEPQLLNFCGMKILYSSTFQHKMNFYHKCSKM</sequence>
<reference evidence="1" key="1">
    <citation type="submission" date="2018-02" db="EMBL/GenBank/DDBJ databases">
        <title>Rhizophora mucronata_Transcriptome.</title>
        <authorList>
            <person name="Meera S.P."/>
            <person name="Sreeshan A."/>
            <person name="Augustine A."/>
        </authorList>
    </citation>
    <scope>NUCLEOTIDE SEQUENCE</scope>
    <source>
        <tissue evidence="1">Leaf</tissue>
    </source>
</reference>
<accession>A0A2P2MX99</accession>
<protein>
    <submittedName>
        <fullName evidence="1">Uncharacterized protein</fullName>
    </submittedName>
</protein>
<evidence type="ECO:0000313" key="1">
    <source>
        <dbReference type="EMBL" id="MBX34838.1"/>
    </source>
</evidence>
<dbReference type="AlphaFoldDB" id="A0A2P2MX99"/>
<organism evidence="1">
    <name type="scientific">Rhizophora mucronata</name>
    <name type="common">Asiatic mangrove</name>
    <dbReference type="NCBI Taxonomy" id="61149"/>
    <lineage>
        <taxon>Eukaryota</taxon>
        <taxon>Viridiplantae</taxon>
        <taxon>Streptophyta</taxon>
        <taxon>Embryophyta</taxon>
        <taxon>Tracheophyta</taxon>
        <taxon>Spermatophyta</taxon>
        <taxon>Magnoliopsida</taxon>
        <taxon>eudicotyledons</taxon>
        <taxon>Gunneridae</taxon>
        <taxon>Pentapetalae</taxon>
        <taxon>rosids</taxon>
        <taxon>fabids</taxon>
        <taxon>Malpighiales</taxon>
        <taxon>Rhizophoraceae</taxon>
        <taxon>Rhizophora</taxon>
    </lineage>
</organism>